<dbReference type="InterPro" id="IPR008257">
    <property type="entry name" value="Pept_M19"/>
</dbReference>
<dbReference type="Pfam" id="PF01244">
    <property type="entry name" value="Peptidase_M19"/>
    <property type="match status" value="1"/>
</dbReference>
<dbReference type="GO" id="GO:0070573">
    <property type="term" value="F:metallodipeptidase activity"/>
    <property type="evidence" value="ECO:0007669"/>
    <property type="project" value="InterPro"/>
</dbReference>
<dbReference type="InterPro" id="IPR032466">
    <property type="entry name" value="Metal_Hydrolase"/>
</dbReference>
<dbReference type="GO" id="GO:0006508">
    <property type="term" value="P:proteolysis"/>
    <property type="evidence" value="ECO:0007669"/>
    <property type="project" value="InterPro"/>
</dbReference>
<evidence type="ECO:0000313" key="1">
    <source>
        <dbReference type="EMBL" id="SES77093.1"/>
    </source>
</evidence>
<dbReference type="SUPFAM" id="SSF51556">
    <property type="entry name" value="Metallo-dependent hydrolases"/>
    <property type="match status" value="1"/>
</dbReference>
<gene>
    <name evidence="1" type="ORF">SAMN04488546_0439</name>
</gene>
<dbReference type="Proteomes" id="UP000198507">
    <property type="component" value="Unassembled WGS sequence"/>
</dbReference>
<reference evidence="2" key="1">
    <citation type="submission" date="2016-10" db="EMBL/GenBank/DDBJ databases">
        <authorList>
            <person name="Varghese N."/>
            <person name="Submissions S."/>
        </authorList>
    </citation>
    <scope>NUCLEOTIDE SEQUENCE [LARGE SCALE GENOMIC DNA]</scope>
    <source>
        <strain evidence="2">DSM 44209</strain>
    </source>
</reference>
<proteinExistence type="predicted"/>
<name>A0A1H9Z6X9_9ACTN</name>
<dbReference type="CDD" id="cd01301">
    <property type="entry name" value="rDP_like"/>
    <property type="match status" value="1"/>
</dbReference>
<dbReference type="PANTHER" id="PTHR10443:SF12">
    <property type="entry name" value="DIPEPTIDASE"/>
    <property type="match status" value="1"/>
</dbReference>
<dbReference type="PANTHER" id="PTHR10443">
    <property type="entry name" value="MICROSOMAL DIPEPTIDASE"/>
    <property type="match status" value="1"/>
</dbReference>
<organism evidence="1 2">
    <name type="scientific">Geodermatophilus poikilotrophus</name>
    <dbReference type="NCBI Taxonomy" id="1333667"/>
    <lineage>
        <taxon>Bacteria</taxon>
        <taxon>Bacillati</taxon>
        <taxon>Actinomycetota</taxon>
        <taxon>Actinomycetes</taxon>
        <taxon>Geodermatophilales</taxon>
        <taxon>Geodermatophilaceae</taxon>
        <taxon>Geodermatophilus</taxon>
    </lineage>
</organism>
<dbReference type="PROSITE" id="PS51365">
    <property type="entry name" value="RENAL_DIPEPTIDASE_2"/>
    <property type="match status" value="1"/>
</dbReference>
<accession>A0A1H9Z6X9</accession>
<protein>
    <submittedName>
        <fullName evidence="1">Membrane dipeptidase</fullName>
    </submittedName>
</protein>
<dbReference type="EMBL" id="FOIE01000001">
    <property type="protein sequence ID" value="SES77093.1"/>
    <property type="molecule type" value="Genomic_DNA"/>
</dbReference>
<dbReference type="OrthoDB" id="9804920at2"/>
<dbReference type="Gene3D" id="3.20.20.140">
    <property type="entry name" value="Metal-dependent hydrolases"/>
    <property type="match status" value="1"/>
</dbReference>
<keyword evidence="2" id="KW-1185">Reference proteome</keyword>
<evidence type="ECO:0000313" key="2">
    <source>
        <dbReference type="Proteomes" id="UP000198507"/>
    </source>
</evidence>
<dbReference type="AlphaFoldDB" id="A0A1H9Z6X9"/>
<sequence>MTGHLAAARALLRRHPLVDGHNDLPWALRTRFGADLDRVDLAGPVPGTHTDLPRLRRGGVGGQFWSVYVPGALQGDAAVAATLEQVDLVHRMIRGHPDDLELALGADDVAAAFSRGRIASLLGAEGGHSIANSLGALRVLHRLGVRYLTLTHNVNVPWADAATDVPATGGLSPFGREVVREMNRLGMLVDLSHVAATTARDALDVAEAPVVFSHSGARAVCDSPRNVPDDLLRRLAANGGVCMVTFVPDFVSPRCRAWALGLRAEVERRGLDPRDAGVRATVGAEYAAGHPRPRASLAEVADHVEHVRTVAGIDHVGLGGDYDGTDDVPDGLDDVACYPALIAELLGRGWSQDDCVRLVGGNVLRVLREAEAVSRSAAAVRGPSTARIEDLDRP</sequence>
<dbReference type="RefSeq" id="WP_091438374.1">
    <property type="nucleotide sequence ID" value="NZ_FOIE01000001.1"/>
</dbReference>